<feature type="region of interest" description="Disordered" evidence="1">
    <location>
        <begin position="1"/>
        <end position="35"/>
    </location>
</feature>
<evidence type="ECO:0000313" key="2">
    <source>
        <dbReference type="EMBL" id="RYO97315.1"/>
    </source>
</evidence>
<proteinExistence type="predicted"/>
<feature type="region of interest" description="Disordered" evidence="1">
    <location>
        <begin position="73"/>
        <end position="92"/>
    </location>
</feature>
<dbReference type="CDD" id="cd14688">
    <property type="entry name" value="bZIP_YAP"/>
    <property type="match status" value="1"/>
</dbReference>
<evidence type="ECO:0008006" key="4">
    <source>
        <dbReference type="Google" id="ProtNLM"/>
    </source>
</evidence>
<dbReference type="PANTHER" id="PTHR42070">
    <property type="entry name" value="FILAMENT ASSOCIATED PROTEIN, PUTATIVE (AFU_ORTHOLOGUE AFUA_8G06630)-RELATED"/>
    <property type="match status" value="1"/>
</dbReference>
<reference evidence="2 3" key="1">
    <citation type="submission" date="2018-06" db="EMBL/GenBank/DDBJ databases">
        <title>Complete Genomes of Monosporascus.</title>
        <authorList>
            <person name="Robinson A.J."/>
            <person name="Natvig D.O."/>
        </authorList>
    </citation>
    <scope>NUCLEOTIDE SEQUENCE [LARGE SCALE GENOMIC DNA]</scope>
    <source>
        <strain evidence="2 3">CBS 110550</strain>
    </source>
</reference>
<dbReference type="PANTHER" id="PTHR42070:SF1">
    <property type="entry name" value="FILAMENT ASSOCIATED PROTEIN, PUTATIVE (AFU_ORTHOLOGUE AFUA_8G06630)-RELATED"/>
    <property type="match status" value="1"/>
</dbReference>
<evidence type="ECO:0000313" key="3">
    <source>
        <dbReference type="Proteomes" id="UP000293360"/>
    </source>
</evidence>
<evidence type="ECO:0000256" key="1">
    <source>
        <dbReference type="SAM" id="MobiDB-lite"/>
    </source>
</evidence>
<sequence>MAPGPSSTPRSRTKRVSAQHTLERVRNNQRQHRARRKDYIVTLEQRLREAEETISTLKDQVEELEAALTQCRRQSHVQNEAGSPTLQPQQPQVQDSTLPQAFPDIHGEAVQAYGVLSDTEDLGVWEVPAATSTEPLVSDDQPGLEVNAVFSPASHPALISTARSPVFIPEPLLLTKSASDQAVTRAESLVPATIMQGQIKTTTTPCCSSCSSSDSQPIVNTIQQMAFVPSQETPLLIPEHLFQPAIEAYYQENPYHESTILCSEAYIIIAQQNFKGMSQDDVATWLWNGFRRSRHPGEGCRVSADMLLGLLAFISET</sequence>
<name>A0A4Q4T4X0_9PEZI</name>
<dbReference type="OrthoDB" id="4505928at2759"/>
<dbReference type="Proteomes" id="UP000293360">
    <property type="component" value="Unassembled WGS sequence"/>
</dbReference>
<protein>
    <recommendedName>
        <fullName evidence="4">BZIP domain-containing protein</fullName>
    </recommendedName>
</protein>
<comment type="caution">
    <text evidence="2">The sequence shown here is derived from an EMBL/GenBank/DDBJ whole genome shotgun (WGS) entry which is preliminary data.</text>
</comment>
<dbReference type="AlphaFoldDB" id="A0A4Q4T4X0"/>
<gene>
    <name evidence="2" type="ORF">DL764_007338</name>
</gene>
<keyword evidence="3" id="KW-1185">Reference proteome</keyword>
<accession>A0A4Q4T4X0</accession>
<dbReference type="Gene3D" id="1.20.5.170">
    <property type="match status" value="1"/>
</dbReference>
<feature type="compositionally biased region" description="Polar residues" evidence="1">
    <location>
        <begin position="1"/>
        <end position="10"/>
    </location>
</feature>
<dbReference type="GO" id="GO:0003700">
    <property type="term" value="F:DNA-binding transcription factor activity"/>
    <property type="evidence" value="ECO:0007669"/>
    <property type="project" value="InterPro"/>
</dbReference>
<dbReference type="SUPFAM" id="SSF57959">
    <property type="entry name" value="Leucine zipper domain"/>
    <property type="match status" value="1"/>
</dbReference>
<dbReference type="EMBL" id="QJNU01000493">
    <property type="protein sequence ID" value="RYO97315.1"/>
    <property type="molecule type" value="Genomic_DNA"/>
</dbReference>
<feature type="compositionally biased region" description="Polar residues" evidence="1">
    <location>
        <begin position="76"/>
        <end position="92"/>
    </location>
</feature>
<dbReference type="InterPro" id="IPR046347">
    <property type="entry name" value="bZIP_sf"/>
</dbReference>
<organism evidence="2 3">
    <name type="scientific">Monosporascus ibericus</name>
    <dbReference type="NCBI Taxonomy" id="155417"/>
    <lineage>
        <taxon>Eukaryota</taxon>
        <taxon>Fungi</taxon>
        <taxon>Dikarya</taxon>
        <taxon>Ascomycota</taxon>
        <taxon>Pezizomycotina</taxon>
        <taxon>Sordariomycetes</taxon>
        <taxon>Xylariomycetidae</taxon>
        <taxon>Xylariales</taxon>
        <taxon>Xylariales incertae sedis</taxon>
        <taxon>Monosporascus</taxon>
    </lineage>
</organism>
<dbReference type="STRING" id="155417.A0A4Q4T4X0"/>